<dbReference type="Gene3D" id="3.40.50.300">
    <property type="entry name" value="P-loop containing nucleotide triphosphate hydrolases"/>
    <property type="match status" value="1"/>
</dbReference>
<evidence type="ECO:0000256" key="8">
    <source>
        <dbReference type="HAMAP-Rule" id="MF_00238"/>
    </source>
</evidence>
<evidence type="ECO:0000256" key="6">
    <source>
        <dbReference type="ARBA" id="ARBA00047615"/>
    </source>
</evidence>
<keyword evidence="4 8" id="KW-0418">Kinase</keyword>
<feature type="domain" description="Cytidylate kinase" evidence="9">
    <location>
        <begin position="7"/>
        <end position="221"/>
    </location>
</feature>
<comment type="subcellular location">
    <subcellularLocation>
        <location evidence="8">Cytoplasm</location>
    </subcellularLocation>
</comment>
<dbReference type="Proteomes" id="UP000053326">
    <property type="component" value="Unassembled WGS sequence"/>
</dbReference>
<dbReference type="GO" id="GO:0005737">
    <property type="term" value="C:cytoplasm"/>
    <property type="evidence" value="ECO:0007669"/>
    <property type="project" value="UniProtKB-SubCell"/>
</dbReference>
<dbReference type="InterPro" id="IPR003136">
    <property type="entry name" value="Cytidylate_kin"/>
</dbReference>
<dbReference type="PATRIC" id="fig|85874.4.peg.1690"/>
<dbReference type="EC" id="2.7.4.25" evidence="8"/>
<dbReference type="GO" id="GO:0036431">
    <property type="term" value="F:dCMP kinase activity"/>
    <property type="evidence" value="ECO:0007669"/>
    <property type="project" value="InterPro"/>
</dbReference>
<dbReference type="GO" id="GO:0036430">
    <property type="term" value="F:CMP kinase activity"/>
    <property type="evidence" value="ECO:0007669"/>
    <property type="project" value="RHEA"/>
</dbReference>
<keyword evidence="5 8" id="KW-0067">ATP-binding</keyword>
<dbReference type="CDD" id="cd02020">
    <property type="entry name" value="CMPK"/>
    <property type="match status" value="1"/>
</dbReference>
<comment type="catalytic activity">
    <reaction evidence="6 8">
        <text>dCMP + ATP = dCDP + ADP</text>
        <dbReference type="Rhea" id="RHEA:25094"/>
        <dbReference type="ChEBI" id="CHEBI:30616"/>
        <dbReference type="ChEBI" id="CHEBI:57566"/>
        <dbReference type="ChEBI" id="CHEBI:58593"/>
        <dbReference type="ChEBI" id="CHEBI:456216"/>
        <dbReference type="EC" id="2.7.4.25"/>
    </reaction>
</comment>
<dbReference type="InterPro" id="IPR011994">
    <property type="entry name" value="Cytidylate_kinase_dom"/>
</dbReference>
<dbReference type="HAMAP" id="MF_00238">
    <property type="entry name" value="Cytidyl_kinase_type1"/>
    <property type="match status" value="1"/>
</dbReference>
<comment type="caution">
    <text evidence="10">The sequence shown here is derived from an EMBL/GenBank/DDBJ whole genome shotgun (WGS) entry which is preliminary data.</text>
</comment>
<keyword evidence="2 8" id="KW-0808">Transferase</keyword>
<feature type="binding site" evidence="8">
    <location>
        <begin position="11"/>
        <end position="19"/>
    </location>
    <ligand>
        <name>ATP</name>
        <dbReference type="ChEBI" id="CHEBI:30616"/>
    </ligand>
</feature>
<keyword evidence="3 8" id="KW-0547">Nucleotide-binding</keyword>
<dbReference type="SUPFAM" id="SSF52540">
    <property type="entry name" value="P-loop containing nucleoside triphosphate hydrolases"/>
    <property type="match status" value="1"/>
</dbReference>
<dbReference type="EMBL" id="LGFO01000047">
    <property type="protein sequence ID" value="KUK36745.1"/>
    <property type="molecule type" value="Genomic_DNA"/>
</dbReference>
<evidence type="ECO:0000256" key="1">
    <source>
        <dbReference type="ARBA" id="ARBA00009427"/>
    </source>
</evidence>
<dbReference type="InterPro" id="IPR027417">
    <property type="entry name" value="P-loop_NTPase"/>
</dbReference>
<comment type="catalytic activity">
    <reaction evidence="7 8">
        <text>CMP + ATP = CDP + ADP</text>
        <dbReference type="Rhea" id="RHEA:11600"/>
        <dbReference type="ChEBI" id="CHEBI:30616"/>
        <dbReference type="ChEBI" id="CHEBI:58069"/>
        <dbReference type="ChEBI" id="CHEBI:60377"/>
        <dbReference type="ChEBI" id="CHEBI:456216"/>
        <dbReference type="EC" id="2.7.4.25"/>
    </reaction>
</comment>
<organism evidence="10 11">
    <name type="scientific">Thermacetogenium phaeum</name>
    <dbReference type="NCBI Taxonomy" id="85874"/>
    <lineage>
        <taxon>Bacteria</taxon>
        <taxon>Bacillati</taxon>
        <taxon>Bacillota</taxon>
        <taxon>Clostridia</taxon>
        <taxon>Thermoanaerobacterales</taxon>
        <taxon>Thermoanaerobacteraceae</taxon>
        <taxon>Thermacetogenium</taxon>
    </lineage>
</organism>
<evidence type="ECO:0000313" key="11">
    <source>
        <dbReference type="Proteomes" id="UP000053326"/>
    </source>
</evidence>
<name>A0A124FKC0_9THEO</name>
<protein>
    <recommendedName>
        <fullName evidence="8">Cytidylate kinase</fullName>
        <shortName evidence="8">CK</shortName>
        <ecNumber evidence="8">2.7.4.25</ecNumber>
    </recommendedName>
    <alternativeName>
        <fullName evidence="8">Cytidine monophosphate kinase</fullName>
        <shortName evidence="8">CMP kinase</shortName>
    </alternativeName>
</protein>
<dbReference type="AlphaFoldDB" id="A0A124FKC0"/>
<evidence type="ECO:0000256" key="4">
    <source>
        <dbReference type="ARBA" id="ARBA00022777"/>
    </source>
</evidence>
<dbReference type="Pfam" id="PF02224">
    <property type="entry name" value="Cytidylate_kin"/>
    <property type="match status" value="1"/>
</dbReference>
<dbReference type="NCBIfam" id="TIGR00017">
    <property type="entry name" value="cmk"/>
    <property type="match status" value="1"/>
</dbReference>
<evidence type="ECO:0000256" key="7">
    <source>
        <dbReference type="ARBA" id="ARBA00048478"/>
    </source>
</evidence>
<accession>A0A124FKC0</accession>
<evidence type="ECO:0000256" key="2">
    <source>
        <dbReference type="ARBA" id="ARBA00022679"/>
    </source>
</evidence>
<dbReference type="GO" id="GO:0005524">
    <property type="term" value="F:ATP binding"/>
    <property type="evidence" value="ECO:0007669"/>
    <property type="project" value="UniProtKB-UniRule"/>
</dbReference>
<evidence type="ECO:0000259" key="9">
    <source>
        <dbReference type="Pfam" id="PF02224"/>
    </source>
</evidence>
<dbReference type="GO" id="GO:0006220">
    <property type="term" value="P:pyrimidine nucleotide metabolic process"/>
    <property type="evidence" value="ECO:0007669"/>
    <property type="project" value="UniProtKB-UniRule"/>
</dbReference>
<proteinExistence type="inferred from homology"/>
<keyword evidence="8" id="KW-0963">Cytoplasm</keyword>
<gene>
    <name evidence="8" type="primary">cmk</name>
    <name evidence="10" type="ORF">XD66_0539</name>
</gene>
<sequence>MPPGFNIAIDGPAGSGKSTVARKLAQKLGLLYVDTGAMYRAVTYLVLKSGIDPTDESAVTAFTQGLRFSLVRFLPKGVVDLWCNGEEVTPYLREPEVSRRVAEIAAIRGVREHLVRCQRLFARKGGVVMEGRDIGTVVLPDSEYKFFLTADPDVRLARREKELLADGRHFTKEELRREMNYRDEMDLKREIAPLKPALDAVVIDCTSLTVEEVVAKMLRICRGV</sequence>
<evidence type="ECO:0000256" key="3">
    <source>
        <dbReference type="ARBA" id="ARBA00022741"/>
    </source>
</evidence>
<comment type="similarity">
    <text evidence="1 8">Belongs to the cytidylate kinase family. Type 1 subfamily.</text>
</comment>
<reference evidence="11" key="1">
    <citation type="journal article" date="2015" name="MBio">
        <title>Genome-Resolved Metagenomic Analysis Reveals Roles for Candidate Phyla and Other Microbial Community Members in Biogeochemical Transformations in Oil Reservoirs.</title>
        <authorList>
            <person name="Hu P."/>
            <person name="Tom L."/>
            <person name="Singh A."/>
            <person name="Thomas B.C."/>
            <person name="Baker B.J."/>
            <person name="Piceno Y.M."/>
            <person name="Andersen G.L."/>
            <person name="Banfield J.F."/>
        </authorList>
    </citation>
    <scope>NUCLEOTIDE SEQUENCE [LARGE SCALE GENOMIC DNA]</scope>
</reference>
<evidence type="ECO:0000313" key="10">
    <source>
        <dbReference type="EMBL" id="KUK36745.1"/>
    </source>
</evidence>
<evidence type="ECO:0000256" key="5">
    <source>
        <dbReference type="ARBA" id="ARBA00022840"/>
    </source>
</evidence>